<feature type="domain" description="DDE-1" evidence="2">
    <location>
        <begin position="129"/>
        <end position="325"/>
    </location>
</feature>
<dbReference type="EMBL" id="JAKCXM010001305">
    <property type="protein sequence ID" value="KAJ0391106.1"/>
    <property type="molecule type" value="Genomic_DNA"/>
</dbReference>
<evidence type="ECO:0000256" key="1">
    <source>
        <dbReference type="SAM" id="MobiDB-lite"/>
    </source>
</evidence>
<name>A0AAD5LR60_PYTIN</name>
<dbReference type="AlphaFoldDB" id="A0AAD5LR60"/>
<dbReference type="Proteomes" id="UP001209570">
    <property type="component" value="Unassembled WGS sequence"/>
</dbReference>
<dbReference type="Pfam" id="PF03184">
    <property type="entry name" value="DDE_1"/>
    <property type="match status" value="1"/>
</dbReference>
<evidence type="ECO:0000259" key="2">
    <source>
        <dbReference type="Pfam" id="PF03184"/>
    </source>
</evidence>
<proteinExistence type="predicted"/>
<feature type="region of interest" description="Disordered" evidence="1">
    <location>
        <begin position="364"/>
        <end position="392"/>
    </location>
</feature>
<dbReference type="GO" id="GO:0003677">
    <property type="term" value="F:DNA binding"/>
    <property type="evidence" value="ECO:0007669"/>
    <property type="project" value="TreeGrafter"/>
</dbReference>
<sequence>MASPTKPKAGRTNLAGRGRRPREFVRFGIEYKHKLDVIEYLLACGSMSQTLNQFYPHLVDVKKGSNMKTDAESKRVEFAALVKSLEIKYGACRIVNADQTGVCYEYLPRQTLDGTGTKTVWIKCAGKTKDRVTVMLLGDSRGTKYDPFIVFKRKDATSSPVRAENEVERHGFGKTMWKSLAPLEGKHTVQIHGNATAWWNSKLSEAFIEFHFANRADIDQKVLLLWDDFSGHWTEEAKAAAARWNVELVKVPPKYTYVCQPADISWNKPFKDALRGAWLASLRQQVRDHHPSKPFQLKPPSRTELVEWIASAWKGLKPTTIISGFVRAGLVDDVNAVEESSSVKATTVDTTTWEALRSLRACEKLSDDNIDNDEGDSDADNMEEPECDMEEE</sequence>
<dbReference type="PANTHER" id="PTHR19303">
    <property type="entry name" value="TRANSPOSON"/>
    <property type="match status" value="1"/>
</dbReference>
<comment type="caution">
    <text evidence="3">The sequence shown here is derived from an EMBL/GenBank/DDBJ whole genome shotgun (WGS) entry which is preliminary data.</text>
</comment>
<protein>
    <recommendedName>
        <fullName evidence="2">DDE-1 domain-containing protein</fullName>
    </recommendedName>
</protein>
<reference evidence="3" key="1">
    <citation type="submission" date="2021-12" db="EMBL/GenBank/DDBJ databases">
        <title>Prjna785345.</title>
        <authorList>
            <person name="Rujirawat T."/>
            <person name="Krajaejun T."/>
        </authorList>
    </citation>
    <scope>NUCLEOTIDE SEQUENCE</scope>
    <source>
        <strain evidence="3">Pi057C3</strain>
    </source>
</reference>
<dbReference type="InterPro" id="IPR050863">
    <property type="entry name" value="CenT-Element_Derived"/>
</dbReference>
<accession>A0AAD5LR60</accession>
<keyword evidence="4" id="KW-1185">Reference proteome</keyword>
<organism evidence="3 4">
    <name type="scientific">Pythium insidiosum</name>
    <name type="common">Pythiosis disease agent</name>
    <dbReference type="NCBI Taxonomy" id="114742"/>
    <lineage>
        <taxon>Eukaryota</taxon>
        <taxon>Sar</taxon>
        <taxon>Stramenopiles</taxon>
        <taxon>Oomycota</taxon>
        <taxon>Peronosporomycetes</taxon>
        <taxon>Pythiales</taxon>
        <taxon>Pythiaceae</taxon>
        <taxon>Pythium</taxon>
    </lineage>
</organism>
<dbReference type="InterPro" id="IPR004875">
    <property type="entry name" value="DDE_SF_endonuclease_dom"/>
</dbReference>
<feature type="compositionally biased region" description="Acidic residues" evidence="1">
    <location>
        <begin position="368"/>
        <end position="392"/>
    </location>
</feature>
<dbReference type="GO" id="GO:0005634">
    <property type="term" value="C:nucleus"/>
    <property type="evidence" value="ECO:0007669"/>
    <property type="project" value="TreeGrafter"/>
</dbReference>
<dbReference type="PANTHER" id="PTHR19303:SF57">
    <property type="entry name" value="HTH CENPB-TYPE DOMAIN-CONTAINING PROTEIN"/>
    <property type="match status" value="1"/>
</dbReference>
<evidence type="ECO:0000313" key="3">
    <source>
        <dbReference type="EMBL" id="KAJ0391106.1"/>
    </source>
</evidence>
<evidence type="ECO:0000313" key="4">
    <source>
        <dbReference type="Proteomes" id="UP001209570"/>
    </source>
</evidence>
<gene>
    <name evidence="3" type="ORF">P43SY_010988</name>
</gene>